<reference evidence="2 3" key="1">
    <citation type="submission" date="2020-01" db="EMBL/GenBank/DDBJ databases">
        <authorList>
            <person name="Kim M.K."/>
        </authorList>
    </citation>
    <scope>NUCLEOTIDE SEQUENCE [LARGE SCALE GENOMIC DNA]</scope>
    <source>
        <strain evidence="2 3">172606-1</strain>
    </source>
</reference>
<evidence type="ECO:0000256" key="1">
    <source>
        <dbReference type="SAM" id="Phobius"/>
    </source>
</evidence>
<dbReference type="KEGG" id="rhoz:GXP67_33025"/>
<dbReference type="EMBL" id="CP048222">
    <property type="protein sequence ID" value="QHT71136.1"/>
    <property type="molecule type" value="Genomic_DNA"/>
</dbReference>
<proteinExistence type="predicted"/>
<keyword evidence="3" id="KW-1185">Reference proteome</keyword>
<evidence type="ECO:0000313" key="3">
    <source>
        <dbReference type="Proteomes" id="UP000480178"/>
    </source>
</evidence>
<evidence type="ECO:0000313" key="2">
    <source>
        <dbReference type="EMBL" id="QHT71136.1"/>
    </source>
</evidence>
<dbReference type="Proteomes" id="UP000480178">
    <property type="component" value="Chromosome"/>
</dbReference>
<feature type="transmembrane region" description="Helical" evidence="1">
    <location>
        <begin position="121"/>
        <end position="143"/>
    </location>
</feature>
<dbReference type="AlphaFoldDB" id="A0A6C0GSY4"/>
<name>A0A6C0GSY4_9BACT</name>
<protein>
    <submittedName>
        <fullName evidence="2">Uncharacterized protein</fullName>
    </submittedName>
</protein>
<gene>
    <name evidence="2" type="ORF">GXP67_33025</name>
</gene>
<feature type="transmembrane region" description="Helical" evidence="1">
    <location>
        <begin position="14"/>
        <end position="31"/>
    </location>
</feature>
<keyword evidence="1" id="KW-0472">Membrane</keyword>
<keyword evidence="1" id="KW-0812">Transmembrane</keyword>
<organism evidence="2 3">
    <name type="scientific">Rhodocytophaga rosea</name>
    <dbReference type="NCBI Taxonomy" id="2704465"/>
    <lineage>
        <taxon>Bacteria</taxon>
        <taxon>Pseudomonadati</taxon>
        <taxon>Bacteroidota</taxon>
        <taxon>Cytophagia</taxon>
        <taxon>Cytophagales</taxon>
        <taxon>Rhodocytophagaceae</taxon>
        <taxon>Rhodocytophaga</taxon>
    </lineage>
</organism>
<feature type="transmembrane region" description="Helical" evidence="1">
    <location>
        <begin position="97"/>
        <end position="115"/>
    </location>
</feature>
<sequence length="156" mass="18371">MQPRFLFPHYLKRIGWLITIPALLIGLLYILNGQEFSFLEFHIRSKSNADLFLGEYENFTNELLGVLLIIGLNLVAFSKEKIEDEWVTKTRLESLQWGVYINSFLVLLSLVFFYGTDFLTVMTFNLFTVLLFFIIRFNFILYIKPSFESKNKVNAF</sequence>
<dbReference type="RefSeq" id="WP_162447078.1">
    <property type="nucleotide sequence ID" value="NZ_CP048222.1"/>
</dbReference>
<accession>A0A6C0GSY4</accession>
<keyword evidence="1" id="KW-1133">Transmembrane helix</keyword>
<feature type="transmembrane region" description="Helical" evidence="1">
    <location>
        <begin position="59"/>
        <end position="77"/>
    </location>
</feature>